<evidence type="ECO:0000313" key="2">
    <source>
        <dbReference type="Proteomes" id="UP000662904"/>
    </source>
</evidence>
<organism evidence="1 2">
    <name type="scientific">Koleobacter methoxysyntrophicus</name>
    <dbReference type="NCBI Taxonomy" id="2751313"/>
    <lineage>
        <taxon>Bacteria</taxon>
        <taxon>Bacillati</taxon>
        <taxon>Bacillota</taxon>
        <taxon>Clostridia</taxon>
        <taxon>Koleobacterales</taxon>
        <taxon>Koleobacteraceae</taxon>
        <taxon>Koleobacter</taxon>
    </lineage>
</organism>
<keyword evidence="2" id="KW-1185">Reference proteome</keyword>
<reference evidence="1" key="1">
    <citation type="submission" date="2020-07" db="EMBL/GenBank/DDBJ databases">
        <title>Koleobacter methoxysyntrophicus gen. nov., sp. nov., a novel anaerobic bacterium isolated from deep subsurface oil field and proposal of Koleobacterales ord. nov. in the phylum Firmicutes.</title>
        <authorList>
            <person name="Sakamoto S."/>
            <person name="Tamaki H."/>
        </authorList>
    </citation>
    <scope>NUCLEOTIDE SEQUENCE</scope>
    <source>
        <strain evidence="1">NRmbB1</strain>
    </source>
</reference>
<dbReference type="KEGG" id="kme:H0A61_01758"/>
<dbReference type="Pfam" id="PF10719">
    <property type="entry name" value="ComFB"/>
    <property type="match status" value="1"/>
</dbReference>
<proteinExistence type="predicted"/>
<name>A0A8A0RLW3_9FIRM</name>
<accession>A0A8A0RLW3</accession>
<dbReference type="Proteomes" id="UP000662904">
    <property type="component" value="Chromosome"/>
</dbReference>
<evidence type="ECO:0000313" key="1">
    <source>
        <dbReference type="EMBL" id="QSQ09395.1"/>
    </source>
</evidence>
<gene>
    <name evidence="1" type="ORF">H0A61_01758</name>
</gene>
<sequence>MELKNYMEDLVLMKIDEVLKDQKVCRCERCRMDIAAIALNNLPPKYYVTRRGEVYSRATSFNVQFEADVVAAILKAVKQVSGRPHHDRIDD</sequence>
<dbReference type="RefSeq" id="WP_206706754.1">
    <property type="nucleotide sequence ID" value="NZ_CP059066.1"/>
</dbReference>
<evidence type="ECO:0008006" key="3">
    <source>
        <dbReference type="Google" id="ProtNLM"/>
    </source>
</evidence>
<dbReference type="EMBL" id="CP059066">
    <property type="protein sequence ID" value="QSQ09395.1"/>
    <property type="molecule type" value="Genomic_DNA"/>
</dbReference>
<protein>
    <recommendedName>
        <fullName evidence="3">Late competence development protein ComFB</fullName>
    </recommendedName>
</protein>
<dbReference type="InterPro" id="IPR019657">
    <property type="entry name" value="ComFB"/>
</dbReference>
<dbReference type="AlphaFoldDB" id="A0A8A0RLW3"/>